<dbReference type="InterPro" id="IPR004314">
    <property type="entry name" value="Neprosin"/>
</dbReference>
<feature type="signal peptide" evidence="1">
    <location>
        <begin position="1"/>
        <end position="20"/>
    </location>
</feature>
<dbReference type="PANTHER" id="PTHR31589">
    <property type="entry name" value="PROTEIN, PUTATIVE (DUF239)-RELATED-RELATED"/>
    <property type="match status" value="1"/>
</dbReference>
<organism evidence="3 4">
    <name type="scientific">Colocasia esculenta</name>
    <name type="common">Wild taro</name>
    <name type="synonym">Arum esculentum</name>
    <dbReference type="NCBI Taxonomy" id="4460"/>
    <lineage>
        <taxon>Eukaryota</taxon>
        <taxon>Viridiplantae</taxon>
        <taxon>Streptophyta</taxon>
        <taxon>Embryophyta</taxon>
        <taxon>Tracheophyta</taxon>
        <taxon>Spermatophyta</taxon>
        <taxon>Magnoliopsida</taxon>
        <taxon>Liliopsida</taxon>
        <taxon>Araceae</taxon>
        <taxon>Aroideae</taxon>
        <taxon>Colocasieae</taxon>
        <taxon>Colocasia</taxon>
    </lineage>
</organism>
<evidence type="ECO:0000313" key="4">
    <source>
        <dbReference type="Proteomes" id="UP000652761"/>
    </source>
</evidence>
<dbReference type="Proteomes" id="UP000652761">
    <property type="component" value="Unassembled WGS sequence"/>
</dbReference>
<dbReference type="InterPro" id="IPR053168">
    <property type="entry name" value="Glutamic_endopeptidase"/>
</dbReference>
<feature type="domain" description="Neprosin PEP catalytic" evidence="2">
    <location>
        <begin position="1"/>
        <end position="230"/>
    </location>
</feature>
<accession>A0A843VN37</accession>
<name>A0A843VN37_COLES</name>
<dbReference type="OrthoDB" id="1858978at2759"/>
<dbReference type="Pfam" id="PF03080">
    <property type="entry name" value="Neprosin"/>
    <property type="match status" value="1"/>
</dbReference>
<feature type="chain" id="PRO_5032778475" description="Neprosin PEP catalytic domain-containing protein" evidence="1">
    <location>
        <begin position="21"/>
        <end position="230"/>
    </location>
</feature>
<sequence>MLKRLLTLLGGTALLLLSLSRLPLSGYSPSTALPSGTLSLSGVRAAVIVVGLSLQCSMHADGKGCFNFNCRGFIQTNRQHIATAILHPVSQYLGPQFAVTVEIIRDATGKWWVRRQGQDIGYWPRELVPALDGGAQWIAFGGEVVWDGEGRPHTATDMGSGRYPGGGFRKAAFFKNVVVLNPQLVYEYPKDVVVSANHEECYDLKIGGTNDRAWGYFFFYGGPGRTDRCT</sequence>
<reference evidence="3" key="1">
    <citation type="submission" date="2017-07" db="EMBL/GenBank/DDBJ databases">
        <title>Taro Niue Genome Assembly and Annotation.</title>
        <authorList>
            <person name="Atibalentja N."/>
            <person name="Keating K."/>
            <person name="Fields C.J."/>
        </authorList>
    </citation>
    <scope>NUCLEOTIDE SEQUENCE</scope>
    <source>
        <strain evidence="3">Niue_2</strain>
        <tissue evidence="3">Leaf</tissue>
    </source>
</reference>
<proteinExistence type="predicted"/>
<comment type="caution">
    <text evidence="3">The sequence shown here is derived from an EMBL/GenBank/DDBJ whole genome shotgun (WGS) entry which is preliminary data.</text>
</comment>
<dbReference type="PANTHER" id="PTHR31589:SF110">
    <property type="entry name" value="PROTEIN, PUTATIVE (DUF239)-RELATED"/>
    <property type="match status" value="1"/>
</dbReference>
<dbReference type="AlphaFoldDB" id="A0A843VN37"/>
<keyword evidence="1" id="KW-0732">Signal</keyword>
<keyword evidence="4" id="KW-1185">Reference proteome</keyword>
<evidence type="ECO:0000259" key="2">
    <source>
        <dbReference type="PROSITE" id="PS52045"/>
    </source>
</evidence>
<protein>
    <recommendedName>
        <fullName evidence="2">Neprosin PEP catalytic domain-containing protein</fullName>
    </recommendedName>
</protein>
<dbReference type="EMBL" id="NMUH01002044">
    <property type="protein sequence ID" value="MQL97405.1"/>
    <property type="molecule type" value="Genomic_DNA"/>
</dbReference>
<gene>
    <name evidence="3" type="ORF">Taro_030104</name>
</gene>
<evidence type="ECO:0000256" key="1">
    <source>
        <dbReference type="SAM" id="SignalP"/>
    </source>
</evidence>
<dbReference type="PROSITE" id="PS52045">
    <property type="entry name" value="NEPROSIN_PEP_CD"/>
    <property type="match status" value="1"/>
</dbReference>
<evidence type="ECO:0000313" key="3">
    <source>
        <dbReference type="EMBL" id="MQL97405.1"/>
    </source>
</evidence>